<feature type="domain" description="TonB-dependent receptor plug" evidence="11">
    <location>
        <begin position="187"/>
        <end position="274"/>
    </location>
</feature>
<dbReference type="GO" id="GO:0015344">
    <property type="term" value="F:siderophore uptake transmembrane transporter activity"/>
    <property type="evidence" value="ECO:0007669"/>
    <property type="project" value="TreeGrafter"/>
</dbReference>
<keyword evidence="3 8" id="KW-1134">Transmembrane beta strand</keyword>
<keyword evidence="2 8" id="KW-0813">Transport</keyword>
<dbReference type="SUPFAM" id="SSF56935">
    <property type="entry name" value="Porins"/>
    <property type="match status" value="1"/>
</dbReference>
<keyword evidence="5" id="KW-0732">Signal</keyword>
<comment type="similarity">
    <text evidence="8">Belongs to the TonB-dependent receptor family.</text>
</comment>
<dbReference type="InterPro" id="IPR008969">
    <property type="entry name" value="CarboxyPept-like_regulatory"/>
</dbReference>
<keyword evidence="13" id="KW-0675">Receptor</keyword>
<feature type="domain" description="Outer membrane protein beta-barrel" evidence="12">
    <location>
        <begin position="429"/>
        <end position="833"/>
    </location>
</feature>
<evidence type="ECO:0000256" key="8">
    <source>
        <dbReference type="PROSITE-ProRule" id="PRU01360"/>
    </source>
</evidence>
<name>A0A316EUY6_9BACT</name>
<dbReference type="PANTHER" id="PTHR30069:SF29">
    <property type="entry name" value="HEMOGLOBIN AND HEMOGLOBIN-HAPTOGLOBIN-BINDING PROTEIN 1-RELATED"/>
    <property type="match status" value="1"/>
</dbReference>
<dbReference type="InterPro" id="IPR039426">
    <property type="entry name" value="TonB-dep_rcpt-like"/>
</dbReference>
<keyword evidence="10" id="KW-1133">Transmembrane helix</keyword>
<dbReference type="InterPro" id="IPR041700">
    <property type="entry name" value="OMP_b-brl_3"/>
</dbReference>
<dbReference type="Proteomes" id="UP000245489">
    <property type="component" value="Unassembled WGS sequence"/>
</dbReference>
<accession>A0A316EUY6</accession>
<dbReference type="EMBL" id="QGGO01000008">
    <property type="protein sequence ID" value="PWK27056.1"/>
    <property type="molecule type" value="Genomic_DNA"/>
</dbReference>
<dbReference type="Gene3D" id="2.40.170.20">
    <property type="entry name" value="TonB-dependent receptor, beta-barrel domain"/>
    <property type="match status" value="1"/>
</dbReference>
<evidence type="ECO:0000313" key="14">
    <source>
        <dbReference type="Proteomes" id="UP000245489"/>
    </source>
</evidence>
<proteinExistence type="inferred from homology"/>
<sequence>MICFVPDFTVEHKKIKNMKKLSYIFALILMSSAIVNAQFGPPPGGGGGDGNGRNRQNNQPSTPSFESNAPKGNSKITGYVVDSALTGAVEFANISLINKTTNKPIDGTIADEKGKFSMSKIAVGEYKLLITFIGYDNKVFDNIKIEKGKDIELGVIKLSPSSKMLEGVTVSGEKSMIEEKVDRLVYNAEKDLSSRGGDAADVLKKVPMLSVDLDGNVSLRGTTNIKVLINNKPSTIVASSIADALKMIPADLIQKVEVITSPSAKYDAEGAAGIINILTKKSTIEGFSLNIDSGLGLRGSNLGLNGSYRSGKLGVTLGGFGRAFYNKAFTTLDQSTLQNNNTVLTKQTADAQDNGLFGRYNLGFDYEISKKQSLAASINFGTRNFNRGQDYTTNLFVNEKLSSTSFRNVDSKDNSNSIDVNLDYVRTFKPQQEWSISTMYSQNNLTNNFDADLLNNAKTLVSRQRNLNGNVNKEFTLQTDYVTPIKTNQMFEVGLKSIFRKVDSDYQYLFAGSTGAFASDAKNPAGLLNYTQNISSGYVSYTYSTKNKYTFKVGTRYEYTTIEANDQKGNIAIPSYGNLVPSVNISKSLGGNSTLKLAYNNRISRPGLQQLNPNFNAANPQNITIGNPSLKPEITNNVELSLSTNINKTYLNMSIFGRQTNNSILRISSPSDTLAGAIVTTFQNVGKQQTFGTNIFGNVFLTSKWSLNGGIDLMYNYLDGQVVDATGKYATINNSGWTLGGRIMTQVQLPNGWGIQGFGGYRGNQVQLQGMQGGAGMYSLGLKKDLPNKKGSIGLAGENFFGGMSMTSTLNSAQFNQVSVNNIYNQNIKLTLNLKIGNMKFVEQKKTKGVKNDDVKGGGEATN</sequence>
<dbReference type="GO" id="GO:0044718">
    <property type="term" value="P:siderophore transmembrane transport"/>
    <property type="evidence" value="ECO:0007669"/>
    <property type="project" value="TreeGrafter"/>
</dbReference>
<evidence type="ECO:0000256" key="6">
    <source>
        <dbReference type="ARBA" id="ARBA00023136"/>
    </source>
</evidence>
<dbReference type="PANTHER" id="PTHR30069">
    <property type="entry name" value="TONB-DEPENDENT OUTER MEMBRANE RECEPTOR"/>
    <property type="match status" value="1"/>
</dbReference>
<dbReference type="InterPro" id="IPR037066">
    <property type="entry name" value="Plug_dom_sf"/>
</dbReference>
<dbReference type="Pfam" id="PF07715">
    <property type="entry name" value="Plug"/>
    <property type="match status" value="1"/>
</dbReference>
<dbReference type="AlphaFoldDB" id="A0A316EUY6"/>
<dbReference type="GO" id="GO:0009279">
    <property type="term" value="C:cell outer membrane"/>
    <property type="evidence" value="ECO:0007669"/>
    <property type="project" value="UniProtKB-SubCell"/>
</dbReference>
<comment type="caution">
    <text evidence="13">The sequence shown here is derived from an EMBL/GenBank/DDBJ whole genome shotgun (WGS) entry which is preliminary data.</text>
</comment>
<dbReference type="PROSITE" id="PS52016">
    <property type="entry name" value="TONB_DEPENDENT_REC_3"/>
    <property type="match status" value="1"/>
</dbReference>
<dbReference type="Gene3D" id="2.170.130.10">
    <property type="entry name" value="TonB-dependent receptor, plug domain"/>
    <property type="match status" value="1"/>
</dbReference>
<protein>
    <submittedName>
        <fullName evidence="13">Outer membrane receptor for ferrienterochelin and colicin</fullName>
    </submittedName>
</protein>
<evidence type="ECO:0000256" key="5">
    <source>
        <dbReference type="ARBA" id="ARBA00022729"/>
    </source>
</evidence>
<evidence type="ECO:0000256" key="7">
    <source>
        <dbReference type="ARBA" id="ARBA00023237"/>
    </source>
</evidence>
<evidence type="ECO:0000256" key="2">
    <source>
        <dbReference type="ARBA" id="ARBA00022448"/>
    </source>
</evidence>
<evidence type="ECO:0000256" key="1">
    <source>
        <dbReference type="ARBA" id="ARBA00004571"/>
    </source>
</evidence>
<keyword evidence="14" id="KW-1185">Reference proteome</keyword>
<evidence type="ECO:0000259" key="11">
    <source>
        <dbReference type="Pfam" id="PF07715"/>
    </source>
</evidence>
<organism evidence="13 14">
    <name type="scientific">Arcicella aurantiaca</name>
    <dbReference type="NCBI Taxonomy" id="591202"/>
    <lineage>
        <taxon>Bacteria</taxon>
        <taxon>Pseudomonadati</taxon>
        <taxon>Bacteroidota</taxon>
        <taxon>Cytophagia</taxon>
        <taxon>Cytophagales</taxon>
        <taxon>Flectobacillaceae</taxon>
        <taxon>Arcicella</taxon>
    </lineage>
</organism>
<evidence type="ECO:0000256" key="9">
    <source>
        <dbReference type="SAM" id="MobiDB-lite"/>
    </source>
</evidence>
<keyword evidence="6 8" id="KW-0472">Membrane</keyword>
<dbReference type="InterPro" id="IPR036942">
    <property type="entry name" value="Beta-barrel_TonB_sf"/>
</dbReference>
<dbReference type="InterPro" id="IPR012910">
    <property type="entry name" value="Plug_dom"/>
</dbReference>
<keyword evidence="7 8" id="KW-0998">Cell outer membrane</keyword>
<evidence type="ECO:0000259" key="12">
    <source>
        <dbReference type="Pfam" id="PF14905"/>
    </source>
</evidence>
<evidence type="ECO:0000256" key="3">
    <source>
        <dbReference type="ARBA" id="ARBA00022452"/>
    </source>
</evidence>
<dbReference type="Pfam" id="PF14905">
    <property type="entry name" value="OMP_b-brl_3"/>
    <property type="match status" value="1"/>
</dbReference>
<comment type="subcellular location">
    <subcellularLocation>
        <location evidence="1 8">Cell outer membrane</location>
        <topology evidence="1 8">Multi-pass membrane protein</topology>
    </subcellularLocation>
</comment>
<evidence type="ECO:0000256" key="10">
    <source>
        <dbReference type="SAM" id="Phobius"/>
    </source>
</evidence>
<feature type="compositionally biased region" description="Polar residues" evidence="9">
    <location>
        <begin position="61"/>
        <end position="71"/>
    </location>
</feature>
<feature type="transmembrane region" description="Helical" evidence="10">
    <location>
        <begin position="21"/>
        <end position="39"/>
    </location>
</feature>
<evidence type="ECO:0000313" key="13">
    <source>
        <dbReference type="EMBL" id="PWK27056.1"/>
    </source>
</evidence>
<dbReference type="Pfam" id="PF13715">
    <property type="entry name" value="CarbopepD_reg_2"/>
    <property type="match status" value="1"/>
</dbReference>
<dbReference type="SUPFAM" id="SSF49464">
    <property type="entry name" value="Carboxypeptidase regulatory domain-like"/>
    <property type="match status" value="1"/>
</dbReference>
<feature type="region of interest" description="Disordered" evidence="9">
    <location>
        <begin position="40"/>
        <end position="71"/>
    </location>
</feature>
<keyword evidence="4 8" id="KW-0812">Transmembrane</keyword>
<dbReference type="Gene3D" id="2.60.40.1120">
    <property type="entry name" value="Carboxypeptidase-like, regulatory domain"/>
    <property type="match status" value="1"/>
</dbReference>
<reference evidence="13 14" key="1">
    <citation type="submission" date="2018-05" db="EMBL/GenBank/DDBJ databases">
        <title>Genomic Encyclopedia of Archaeal and Bacterial Type Strains, Phase II (KMG-II): from individual species to whole genera.</title>
        <authorList>
            <person name="Goeker M."/>
        </authorList>
    </citation>
    <scope>NUCLEOTIDE SEQUENCE [LARGE SCALE GENOMIC DNA]</scope>
    <source>
        <strain evidence="13 14">DSM 22214</strain>
    </source>
</reference>
<gene>
    <name evidence="13" type="ORF">LV89_01870</name>
</gene>
<evidence type="ECO:0000256" key="4">
    <source>
        <dbReference type="ARBA" id="ARBA00022692"/>
    </source>
</evidence>